<reference evidence="1 2" key="1">
    <citation type="journal article" date="2019" name="Genome Biol. Evol.">
        <title>Insights into the evolution of the New World diploid cottons (Gossypium, subgenus Houzingenia) based on genome sequencing.</title>
        <authorList>
            <person name="Grover C.E."/>
            <person name="Arick M.A. 2nd"/>
            <person name="Thrash A."/>
            <person name="Conover J.L."/>
            <person name="Sanders W.S."/>
            <person name="Peterson D.G."/>
            <person name="Frelichowski J.E."/>
            <person name="Scheffler J.A."/>
            <person name="Scheffler B.E."/>
            <person name="Wendel J.F."/>
        </authorList>
    </citation>
    <scope>NUCLEOTIDE SEQUENCE [LARGE SCALE GENOMIC DNA]</scope>
    <source>
        <strain evidence="1">1</strain>
        <tissue evidence="1">Leaf</tissue>
    </source>
</reference>
<protein>
    <submittedName>
        <fullName evidence="1">Uncharacterized protein</fullName>
    </submittedName>
</protein>
<evidence type="ECO:0000313" key="2">
    <source>
        <dbReference type="Proteomes" id="UP000593576"/>
    </source>
</evidence>
<dbReference type="Proteomes" id="UP000593576">
    <property type="component" value="Unassembled WGS sequence"/>
</dbReference>
<sequence>MTLGLVTIMGDSKIVYSNNREFSNPQTSKGCVKERG</sequence>
<accession>A0A7J9N6V2</accession>
<dbReference type="EMBL" id="JABFAF010273563">
    <property type="protein sequence ID" value="MBA0878960.1"/>
    <property type="molecule type" value="Genomic_DNA"/>
</dbReference>
<evidence type="ECO:0000313" key="1">
    <source>
        <dbReference type="EMBL" id="MBA0878960.1"/>
    </source>
</evidence>
<keyword evidence="2" id="KW-1185">Reference proteome</keyword>
<proteinExistence type="predicted"/>
<comment type="caution">
    <text evidence="1">The sequence shown here is derived from an EMBL/GenBank/DDBJ whole genome shotgun (WGS) entry which is preliminary data.</text>
</comment>
<gene>
    <name evidence="1" type="ORF">Goshw_010483</name>
</gene>
<dbReference type="AlphaFoldDB" id="A0A7J9N6V2"/>
<organism evidence="1 2">
    <name type="scientific">Gossypium schwendimanii</name>
    <name type="common">Cotton</name>
    <dbReference type="NCBI Taxonomy" id="34291"/>
    <lineage>
        <taxon>Eukaryota</taxon>
        <taxon>Viridiplantae</taxon>
        <taxon>Streptophyta</taxon>
        <taxon>Embryophyta</taxon>
        <taxon>Tracheophyta</taxon>
        <taxon>Spermatophyta</taxon>
        <taxon>Magnoliopsida</taxon>
        <taxon>eudicotyledons</taxon>
        <taxon>Gunneridae</taxon>
        <taxon>Pentapetalae</taxon>
        <taxon>rosids</taxon>
        <taxon>malvids</taxon>
        <taxon>Malvales</taxon>
        <taxon>Malvaceae</taxon>
        <taxon>Malvoideae</taxon>
        <taxon>Gossypium</taxon>
    </lineage>
</organism>
<name>A0A7J9N6V2_GOSSC</name>